<feature type="region of interest" description="Disordered" evidence="1">
    <location>
        <begin position="39"/>
        <end position="83"/>
    </location>
</feature>
<dbReference type="AlphaFoldDB" id="A0AAV2FNZ2"/>
<keyword evidence="3" id="KW-1185">Reference proteome</keyword>
<evidence type="ECO:0000313" key="3">
    <source>
        <dbReference type="Proteomes" id="UP001497516"/>
    </source>
</evidence>
<feature type="region of interest" description="Disordered" evidence="1">
    <location>
        <begin position="99"/>
        <end position="145"/>
    </location>
</feature>
<gene>
    <name evidence="2" type="ORF">LTRI10_LOCUS40192</name>
</gene>
<dbReference type="EMBL" id="OZ034820">
    <property type="protein sequence ID" value="CAL1400039.1"/>
    <property type="molecule type" value="Genomic_DNA"/>
</dbReference>
<dbReference type="Proteomes" id="UP001497516">
    <property type="component" value="Chromosome 7"/>
</dbReference>
<accession>A0AAV2FNZ2</accession>
<evidence type="ECO:0000313" key="2">
    <source>
        <dbReference type="EMBL" id="CAL1400039.1"/>
    </source>
</evidence>
<sequence>MTNSEKPSRDELINQMMTSLDIAMASCRRVIKAYDRVTAPLPQVEASNSVEDDVEDADGAKPAPPLSSFPFVAPTSASEPPSSQIETTTAMEEVEIATPPVSTAPPRSQAEAVADSVEKEEEDGAASVAPSMSTLSPTTTSPSTVIAPSLPLESLDAMETAKITLQPSPVAPLFVAPPHWMPTAAVVVDIAPLSPQIEKLLSSPIASPVHTADLPSIVIELESPLEPAALTAPFSPSLDVKHRHVGKLQTLLVKGRTRQINGYILSLGIRITTKCVIYNRGRRILGQINPWRFRKKRENSLGMFGIDGYCLNWWKRKKKGQGNIAKIVKKWDQNLLLKGKLEPPTWRETMPCTIDSCYIDEVFDDKIYKWKHEEKATVAADNDNDESMDVDASLPPTAMRAAVPSAENPHKPTFKTLTHGGVIIERVSQRNWKRFRKHLLWPTVMSRQVTWLEEKMNELKRVERVIGGDGQAGSAI</sequence>
<protein>
    <submittedName>
        <fullName evidence="2">Uncharacterized protein</fullName>
    </submittedName>
</protein>
<organism evidence="2 3">
    <name type="scientific">Linum trigynum</name>
    <dbReference type="NCBI Taxonomy" id="586398"/>
    <lineage>
        <taxon>Eukaryota</taxon>
        <taxon>Viridiplantae</taxon>
        <taxon>Streptophyta</taxon>
        <taxon>Embryophyta</taxon>
        <taxon>Tracheophyta</taxon>
        <taxon>Spermatophyta</taxon>
        <taxon>Magnoliopsida</taxon>
        <taxon>eudicotyledons</taxon>
        <taxon>Gunneridae</taxon>
        <taxon>Pentapetalae</taxon>
        <taxon>rosids</taxon>
        <taxon>fabids</taxon>
        <taxon>Malpighiales</taxon>
        <taxon>Linaceae</taxon>
        <taxon>Linum</taxon>
    </lineage>
</organism>
<proteinExistence type="predicted"/>
<evidence type="ECO:0000256" key="1">
    <source>
        <dbReference type="SAM" id="MobiDB-lite"/>
    </source>
</evidence>
<feature type="compositionally biased region" description="Low complexity" evidence="1">
    <location>
        <begin position="130"/>
        <end position="144"/>
    </location>
</feature>
<reference evidence="2 3" key="1">
    <citation type="submission" date="2024-04" db="EMBL/GenBank/DDBJ databases">
        <authorList>
            <person name="Fracassetti M."/>
        </authorList>
    </citation>
    <scope>NUCLEOTIDE SEQUENCE [LARGE SCALE GENOMIC DNA]</scope>
</reference>
<name>A0AAV2FNZ2_9ROSI</name>